<evidence type="ECO:0000313" key="2">
    <source>
        <dbReference type="Proteomes" id="UP001062846"/>
    </source>
</evidence>
<sequence>MGGANENYTDGVPNFSLLQNTRKYPNFSNSILPLKPTPIPIWVLVFGRVMADFLPLVRRSYLTFYNWTVFIGWQVSSAISCFENFEGLRPRICLPRCRKASSSCSIRSHIGGPYSTRTHLLVSLLVISWSITEIRKSNEKLTSDPYPICSQGQSDPGAINQSSISGTTPMEMGLWVGESGLGPLGFSNICRSIQVFCSIMPTRMPLGLGMEEPLILGSVIRLVKFCRMVTMYYRQISSPKFATRVVYVSKNNVFRLECALAYMIIRYSFFGTNEAFGFAPSWIMWLRYETCNLGSFDLSNWESGKYSIRMPNKLNFSLDSFYIAILVLGIYFPGSSHMYTYMIGQRTRALSKLKKV</sequence>
<protein>
    <submittedName>
        <fullName evidence="1">Uncharacterized protein</fullName>
    </submittedName>
</protein>
<name>A0ACC0M769_RHOML</name>
<dbReference type="EMBL" id="CM046397">
    <property type="protein sequence ID" value="KAI8536402.1"/>
    <property type="molecule type" value="Genomic_DNA"/>
</dbReference>
<organism evidence="1 2">
    <name type="scientific">Rhododendron molle</name>
    <name type="common">Chinese azalea</name>
    <name type="synonym">Azalea mollis</name>
    <dbReference type="NCBI Taxonomy" id="49168"/>
    <lineage>
        <taxon>Eukaryota</taxon>
        <taxon>Viridiplantae</taxon>
        <taxon>Streptophyta</taxon>
        <taxon>Embryophyta</taxon>
        <taxon>Tracheophyta</taxon>
        <taxon>Spermatophyta</taxon>
        <taxon>Magnoliopsida</taxon>
        <taxon>eudicotyledons</taxon>
        <taxon>Gunneridae</taxon>
        <taxon>Pentapetalae</taxon>
        <taxon>asterids</taxon>
        <taxon>Ericales</taxon>
        <taxon>Ericaceae</taxon>
        <taxon>Ericoideae</taxon>
        <taxon>Rhodoreae</taxon>
        <taxon>Rhododendron</taxon>
    </lineage>
</organism>
<evidence type="ECO:0000313" key="1">
    <source>
        <dbReference type="EMBL" id="KAI8536402.1"/>
    </source>
</evidence>
<reference evidence="1" key="1">
    <citation type="submission" date="2022-02" db="EMBL/GenBank/DDBJ databases">
        <title>Plant Genome Project.</title>
        <authorList>
            <person name="Zhang R.-G."/>
        </authorList>
    </citation>
    <scope>NUCLEOTIDE SEQUENCE</scope>
    <source>
        <strain evidence="1">AT1</strain>
    </source>
</reference>
<keyword evidence="2" id="KW-1185">Reference proteome</keyword>
<comment type="caution">
    <text evidence="1">The sequence shown here is derived from an EMBL/GenBank/DDBJ whole genome shotgun (WGS) entry which is preliminary data.</text>
</comment>
<gene>
    <name evidence="1" type="ORF">RHMOL_Rhmol10G0254400</name>
</gene>
<accession>A0ACC0M769</accession>
<proteinExistence type="predicted"/>
<dbReference type="Proteomes" id="UP001062846">
    <property type="component" value="Chromosome 10"/>
</dbReference>